<dbReference type="Proteomes" id="UP001642484">
    <property type="component" value="Unassembled WGS sequence"/>
</dbReference>
<accession>A0ABP0NUQ2</accession>
<gene>
    <name evidence="2" type="ORF">CCMP2556_LOCUS33184</name>
</gene>
<dbReference type="SUPFAM" id="SSF53756">
    <property type="entry name" value="UDP-Glycosyltransferase/glycogen phosphorylase"/>
    <property type="match status" value="1"/>
</dbReference>
<keyword evidence="3" id="KW-1185">Reference proteome</keyword>
<proteinExistence type="predicted"/>
<reference evidence="2 3" key="1">
    <citation type="submission" date="2024-02" db="EMBL/GenBank/DDBJ databases">
        <authorList>
            <person name="Chen Y."/>
            <person name="Shah S."/>
            <person name="Dougan E. K."/>
            <person name="Thang M."/>
            <person name="Chan C."/>
        </authorList>
    </citation>
    <scope>NUCLEOTIDE SEQUENCE [LARGE SCALE GENOMIC DNA]</scope>
</reference>
<protein>
    <submittedName>
        <fullName evidence="2">Uncharacterized protein</fullName>
    </submittedName>
</protein>
<evidence type="ECO:0000313" key="2">
    <source>
        <dbReference type="EMBL" id="CAK9067526.1"/>
    </source>
</evidence>
<evidence type="ECO:0000313" key="3">
    <source>
        <dbReference type="Proteomes" id="UP001642484"/>
    </source>
</evidence>
<feature type="non-terminal residue" evidence="2">
    <location>
        <position position="1"/>
    </location>
</feature>
<keyword evidence="1" id="KW-1133">Transmembrane helix</keyword>
<feature type="transmembrane region" description="Helical" evidence="1">
    <location>
        <begin position="12"/>
        <end position="30"/>
    </location>
</feature>
<keyword evidence="1" id="KW-0812">Transmembrane</keyword>
<name>A0ABP0NUQ2_9DINO</name>
<comment type="caution">
    <text evidence="2">The sequence shown here is derived from an EMBL/GenBank/DDBJ whole genome shotgun (WGS) entry which is preliminary data.</text>
</comment>
<dbReference type="EMBL" id="CAXAMN010022239">
    <property type="protein sequence ID" value="CAK9067526.1"/>
    <property type="molecule type" value="Genomic_DNA"/>
</dbReference>
<evidence type="ECO:0000256" key="1">
    <source>
        <dbReference type="SAM" id="Phobius"/>
    </source>
</evidence>
<sequence>CETHANDMLASWSRLALCAGAVVLAAWSLIITSRLVRLQDDTGPVFLEQPVETVVAPSPLFLLWAYDFSMRTDSGFMLEFAAELIALGYRVVMESPSDGALPQRLYPQHAFTARVNPHLQKVLSGHSGAARNAIDAIGESPEFIVCFSRRLPVGVVSALARVGQGSWMQTQSFRSLCGPPFGKGVEETSWETEQIGKAMAKAHKVVFASAARQREWSQQDHGHFTTLRPFVRNVSLLHEGLTAQNRNQLRQIIRAEHHLRSEDFMITVFGSDPCKTGRDLLLGHVLNVLNTSSERSWFVASFGSTSIAQRANFISFDWTNLGKYLAAADLHVSLSWQDFPLDTLYARALSVPVLAPISELAEGNSLDGSFALPDLTEGALETSLETILRLSAKDLSAIGKRGRVAVEARFAGPVVQTRMSHLLDIFKAPKLANWLADGPRIGIFIQMHDPSRFHQLRQCIFNTLTVAGNGTVDIFLITTQPLEQLFYMVKRIVKESLPALRFVVTSRADNKGADIGLFLHQLLLAKELSFDHDLILKLHTKRDKPWRERMVREVCGSTQLVRKIIEKFSDPTIGMIGPSSFTWTKVGRKGLGVFGLGIHAFSEVATVQMRTAWSLISPAGLPPQDTWTIVAGSFYWVRAGLKIWEEKLLNYAPTLLDVMGPYKSGCNDFGCNTALGLERVMPTLVATTFTVATELSINTANVKNSTRPAALEDNETHLTASVLENTSQVDNSSSPVGN</sequence>
<keyword evidence="1" id="KW-0472">Membrane</keyword>
<organism evidence="2 3">
    <name type="scientific">Durusdinium trenchii</name>
    <dbReference type="NCBI Taxonomy" id="1381693"/>
    <lineage>
        <taxon>Eukaryota</taxon>
        <taxon>Sar</taxon>
        <taxon>Alveolata</taxon>
        <taxon>Dinophyceae</taxon>
        <taxon>Suessiales</taxon>
        <taxon>Symbiodiniaceae</taxon>
        <taxon>Durusdinium</taxon>
    </lineage>
</organism>